<accession>A0A5B7HWT9</accession>
<dbReference type="EMBL" id="VSRR010037332">
    <property type="protein sequence ID" value="MPC73697.1"/>
    <property type="molecule type" value="Genomic_DNA"/>
</dbReference>
<comment type="caution">
    <text evidence="1">The sequence shown here is derived from an EMBL/GenBank/DDBJ whole genome shotgun (WGS) entry which is preliminary data.</text>
</comment>
<dbReference type="AlphaFoldDB" id="A0A5B7HWT9"/>
<evidence type="ECO:0000313" key="2">
    <source>
        <dbReference type="Proteomes" id="UP000324222"/>
    </source>
</evidence>
<dbReference type="Proteomes" id="UP000324222">
    <property type="component" value="Unassembled WGS sequence"/>
</dbReference>
<protein>
    <submittedName>
        <fullName evidence="1">Uncharacterized protein</fullName>
    </submittedName>
</protein>
<keyword evidence="2" id="KW-1185">Reference proteome</keyword>
<gene>
    <name evidence="1" type="ORF">E2C01_068033</name>
</gene>
<evidence type="ECO:0000313" key="1">
    <source>
        <dbReference type="EMBL" id="MPC73697.1"/>
    </source>
</evidence>
<reference evidence="1 2" key="1">
    <citation type="submission" date="2019-05" db="EMBL/GenBank/DDBJ databases">
        <title>Another draft genome of Portunus trituberculatus and its Hox gene families provides insights of decapod evolution.</title>
        <authorList>
            <person name="Jeong J.-H."/>
            <person name="Song I."/>
            <person name="Kim S."/>
            <person name="Choi T."/>
            <person name="Kim D."/>
            <person name="Ryu S."/>
            <person name="Kim W."/>
        </authorList>
    </citation>
    <scope>NUCLEOTIDE SEQUENCE [LARGE SCALE GENOMIC DNA]</scope>
    <source>
        <tissue evidence="1">Muscle</tissue>
    </source>
</reference>
<proteinExistence type="predicted"/>
<sequence>MAALHIDGFIIESEAWPAVCAVRCNDYTNRFAKARHGRRCVTSSCLATEIELLGSEASMGRDVPQWRVPKQMGDFVAWLSQDSRLKPHHDVAPRGATKALVCSRF</sequence>
<organism evidence="1 2">
    <name type="scientific">Portunus trituberculatus</name>
    <name type="common">Swimming crab</name>
    <name type="synonym">Neptunus trituberculatus</name>
    <dbReference type="NCBI Taxonomy" id="210409"/>
    <lineage>
        <taxon>Eukaryota</taxon>
        <taxon>Metazoa</taxon>
        <taxon>Ecdysozoa</taxon>
        <taxon>Arthropoda</taxon>
        <taxon>Crustacea</taxon>
        <taxon>Multicrustacea</taxon>
        <taxon>Malacostraca</taxon>
        <taxon>Eumalacostraca</taxon>
        <taxon>Eucarida</taxon>
        <taxon>Decapoda</taxon>
        <taxon>Pleocyemata</taxon>
        <taxon>Brachyura</taxon>
        <taxon>Eubrachyura</taxon>
        <taxon>Portunoidea</taxon>
        <taxon>Portunidae</taxon>
        <taxon>Portuninae</taxon>
        <taxon>Portunus</taxon>
    </lineage>
</organism>
<name>A0A5B7HWT9_PORTR</name>